<sequence length="736" mass="80966">MSMREADTGRVPYRLTFPSDLAAAQVVEWIRRISGTIHTGPRRLAGVPSIVFEVWADERGIIHRLLVPKEQERFIVPQLRTLVPGITVTPDTEEPAHDWTTAVELGHTNPSRTLDVEGTVPSSLLTGMTSLGRGESLLLQWVVSPAVRQRPPAQGREVHSTHYSVMGQLLGSSKSAGKDEINDRRTKLNEPNFIGVLRLAARGRNKRHAMSLLTPLRDTLRSVGGQFNGFKKRLVPEGSVIKRVTQASSPALYPAQVSASELASLVAWPVGGAHFVGLPRARTRQLPATAAIPRSGVVLALSTFPEQKDRPLALGVRQSTQHMQIVGPTDSGKTTLLSNIGVQAMEAGRGLVLIESKGDLFKALRDRVPRHRLQDVVLLDVTDTDYPVGFNILQGSPYVVASDIQRLFDHLYPQDARGVRVRQGFYHLILTLLMSRNATTPMTFADIGALAVPRADQAEFSDNLIRGVSHVEELAGWWQDITNMPRTQRDSYFQPIVDRTWQLNNRRSIRNIIGQSNSTVDLREVIRGNKILLVNLGRGTEGKDTAGLVGSLLLNAIWSAVQGGAANPSNPTTLILDEFQDFINLPIAPADMFAQARSMGLAMTVAHQHLSQLSRELQDATQNNARSTVAFQTSADEARHFARQFGRSVSDEDFMNLGKYEVLMRLATTEGVSSPVTGKTLPPIEPTGFAVEVQRLSRERYARPVAEVEAEISTRRGTQPRPERSNRPRFGGPPSA</sequence>
<reference evidence="3" key="1">
    <citation type="journal article" date="2020" name="PLoS ONE">
        <title>Isolation and characterization of Streptomyces bacteriophages and Streptomyces strains encoding biosynthetic arsenals: Streptomyces strains and phages for antibiotic discovery.</title>
        <authorList>
            <person name="Montano E.T."/>
            <person name="Nideffer J.F."/>
            <person name="Brumage L."/>
            <person name="Erb M."/>
            <person name="Derman A.I."/>
            <person name="Davis J.P."/>
            <person name="Estrada E."/>
            <person name="Fu S."/>
            <person name="Le D."/>
            <person name="Vuppala A."/>
            <person name="Tran C."/>
            <person name="Luterstein E."/>
            <person name="Lakkaraju S."/>
            <person name="Panchagnula S."/>
            <person name="Ren C."/>
            <person name="Doan J."/>
            <person name="Tran S."/>
            <person name="Soriano J."/>
            <person name="Fujita Y."/>
            <person name="Gutala P."/>
            <person name="Fujii Q."/>
            <person name="Lee M."/>
            <person name="Bui A."/>
            <person name="Villarreal C."/>
            <person name="Shing S.R."/>
            <person name="Kim S."/>
            <person name="Freeman D."/>
            <person name="Racha V."/>
            <person name="Ho A."/>
            <person name="Kumar P."/>
            <person name="Falah K."/>
            <person name="Dawson T."/>
            <person name="Enustun E."/>
            <person name="Prichard A."/>
            <person name="Gomez A."/>
            <person name="Khanna K."/>
            <person name="Trigg S."/>
            <person name="Fernandez L."/>
            <person name="Pogliano K."/>
            <person name="Pogliano J."/>
        </authorList>
    </citation>
    <scope>NUCLEOTIDE SEQUENCE</scope>
    <source>
        <strain evidence="3">QF2</strain>
    </source>
</reference>
<dbReference type="InterPro" id="IPR032689">
    <property type="entry name" value="TraG-D_C"/>
</dbReference>
<proteinExistence type="predicted"/>
<feature type="domain" description="TraD/TraG TraM recognition site" evidence="2">
    <location>
        <begin position="571"/>
        <end position="647"/>
    </location>
</feature>
<evidence type="ECO:0000259" key="2">
    <source>
        <dbReference type="Pfam" id="PF12696"/>
    </source>
</evidence>
<dbReference type="EMBL" id="JACWUS010000001">
    <property type="protein sequence ID" value="MBD2828147.1"/>
    <property type="molecule type" value="Genomic_DNA"/>
</dbReference>
<name>A0A927BJT1_STRGL</name>
<dbReference type="InterPro" id="IPR051162">
    <property type="entry name" value="T4SS_component"/>
</dbReference>
<dbReference type="AlphaFoldDB" id="A0A927BJT1"/>
<dbReference type="SUPFAM" id="SSF52540">
    <property type="entry name" value="P-loop containing nucleoside triphosphate hydrolases"/>
    <property type="match status" value="1"/>
</dbReference>
<dbReference type="PANTHER" id="PTHR30121">
    <property type="entry name" value="UNCHARACTERIZED PROTEIN YJGR-RELATED"/>
    <property type="match status" value="1"/>
</dbReference>
<dbReference type="CDD" id="cd01127">
    <property type="entry name" value="TrwB_TraG_TraD_VirD4"/>
    <property type="match status" value="1"/>
</dbReference>
<organism evidence="3">
    <name type="scientific">Streptomyces globisporus</name>
    <dbReference type="NCBI Taxonomy" id="1908"/>
    <lineage>
        <taxon>Bacteria</taxon>
        <taxon>Bacillati</taxon>
        <taxon>Actinomycetota</taxon>
        <taxon>Actinomycetes</taxon>
        <taxon>Kitasatosporales</taxon>
        <taxon>Streptomycetaceae</taxon>
        <taxon>Streptomyces</taxon>
    </lineage>
</organism>
<evidence type="ECO:0000256" key="1">
    <source>
        <dbReference type="SAM" id="MobiDB-lite"/>
    </source>
</evidence>
<dbReference type="Gene3D" id="3.40.50.300">
    <property type="entry name" value="P-loop containing nucleotide triphosphate hydrolases"/>
    <property type="match status" value="2"/>
</dbReference>
<accession>A0A927BJT1</accession>
<dbReference type="PANTHER" id="PTHR30121:SF6">
    <property type="entry name" value="SLR6007 PROTEIN"/>
    <property type="match status" value="1"/>
</dbReference>
<feature type="region of interest" description="Disordered" evidence="1">
    <location>
        <begin position="708"/>
        <end position="736"/>
    </location>
</feature>
<dbReference type="Pfam" id="PF12696">
    <property type="entry name" value="TraG-D_C"/>
    <property type="match status" value="1"/>
</dbReference>
<comment type="caution">
    <text evidence="3">The sequence shown here is derived from an EMBL/GenBank/DDBJ whole genome shotgun (WGS) entry which is preliminary data.</text>
</comment>
<protein>
    <submittedName>
        <fullName evidence="3">TraM recognition domain-containing protein</fullName>
    </submittedName>
</protein>
<gene>
    <name evidence="3" type="ORF">ID875_06955</name>
</gene>
<dbReference type="InterPro" id="IPR027417">
    <property type="entry name" value="P-loop_NTPase"/>
</dbReference>
<evidence type="ECO:0000313" key="3">
    <source>
        <dbReference type="EMBL" id="MBD2828147.1"/>
    </source>
</evidence>